<name>A0ABX0SMP0_9ACTN</name>
<keyword evidence="1" id="KW-0732">Signal</keyword>
<evidence type="ECO:0000313" key="3">
    <source>
        <dbReference type="Proteomes" id="UP000749311"/>
    </source>
</evidence>
<evidence type="ECO:0000256" key="1">
    <source>
        <dbReference type="SAM" id="SignalP"/>
    </source>
</evidence>
<evidence type="ECO:0000313" key="2">
    <source>
        <dbReference type="EMBL" id="NIH58031.1"/>
    </source>
</evidence>
<gene>
    <name evidence="2" type="ORF">FB473_002676</name>
</gene>
<dbReference type="RefSeq" id="WP_167163668.1">
    <property type="nucleotide sequence ID" value="NZ_BAAAOO010000007.1"/>
</dbReference>
<proteinExistence type="predicted"/>
<sequence length="155" mass="15805">MKHSAVAVPIAALALLLAGCGGGGSGVSDTPTPTPTPTPEEFSVLGYLTIDQAAIYASDGDSCTGYDGYSDIGEGTQVKVSDASGKVIAIGDLSSGTARDNYPQLQGTDACEFMISAVVPVTGDDIYGIEVGSRGVVNFERETWGDITHVDLTLG</sequence>
<keyword evidence="3" id="KW-1185">Reference proteome</keyword>
<dbReference type="Proteomes" id="UP000749311">
    <property type="component" value="Unassembled WGS sequence"/>
</dbReference>
<protein>
    <submittedName>
        <fullName evidence="2">Uncharacterized protein</fullName>
    </submittedName>
</protein>
<dbReference type="EMBL" id="JAAMOZ010000001">
    <property type="protein sequence ID" value="NIH58031.1"/>
    <property type="molecule type" value="Genomic_DNA"/>
</dbReference>
<reference evidence="2 3" key="1">
    <citation type="submission" date="2020-02" db="EMBL/GenBank/DDBJ databases">
        <title>Sequencing the genomes of 1000 actinobacteria strains.</title>
        <authorList>
            <person name="Klenk H.-P."/>
        </authorList>
    </citation>
    <scope>NUCLEOTIDE SEQUENCE [LARGE SCALE GENOMIC DNA]</scope>
    <source>
        <strain evidence="2 3">DSM 19609</strain>
    </source>
</reference>
<dbReference type="PROSITE" id="PS51257">
    <property type="entry name" value="PROKAR_LIPOPROTEIN"/>
    <property type="match status" value="1"/>
</dbReference>
<accession>A0ABX0SMP0</accession>
<organism evidence="2 3">
    <name type="scientific">Brooklawnia cerclae</name>
    <dbReference type="NCBI Taxonomy" id="349934"/>
    <lineage>
        <taxon>Bacteria</taxon>
        <taxon>Bacillati</taxon>
        <taxon>Actinomycetota</taxon>
        <taxon>Actinomycetes</taxon>
        <taxon>Propionibacteriales</taxon>
        <taxon>Propionibacteriaceae</taxon>
        <taxon>Brooklawnia</taxon>
    </lineage>
</organism>
<comment type="caution">
    <text evidence="2">The sequence shown here is derived from an EMBL/GenBank/DDBJ whole genome shotgun (WGS) entry which is preliminary data.</text>
</comment>
<feature type="chain" id="PRO_5045302873" evidence="1">
    <location>
        <begin position="19"/>
        <end position="155"/>
    </location>
</feature>
<feature type="signal peptide" evidence="1">
    <location>
        <begin position="1"/>
        <end position="18"/>
    </location>
</feature>